<dbReference type="RefSeq" id="WP_140959874.1">
    <property type="nucleotide sequence ID" value="NZ_VEVQ02000002.1"/>
</dbReference>
<dbReference type="PROSITE" id="PS51257">
    <property type="entry name" value="PROKAR_LIPOPROTEIN"/>
    <property type="match status" value="1"/>
</dbReference>
<evidence type="ECO:0000259" key="1">
    <source>
        <dbReference type="PROSITE" id="PS50206"/>
    </source>
</evidence>
<dbReference type="PANTHER" id="PTHR43031">
    <property type="entry name" value="FAD-DEPENDENT OXIDOREDUCTASE"/>
    <property type="match status" value="1"/>
</dbReference>
<evidence type="ECO:0000313" key="3">
    <source>
        <dbReference type="Proteomes" id="UP000817854"/>
    </source>
</evidence>
<reference evidence="2 3" key="2">
    <citation type="submission" date="2019-05" db="EMBL/GenBank/DDBJ databases">
        <authorList>
            <person name="Lianzixin W."/>
        </authorList>
    </citation>
    <scope>NUCLEOTIDE SEQUENCE [LARGE SCALE GENOMIC DNA]</scope>
    <source>
        <strain evidence="2 3">EC11</strain>
    </source>
</reference>
<dbReference type="Pfam" id="PF00581">
    <property type="entry name" value="Rhodanese"/>
    <property type="match status" value="1"/>
</dbReference>
<dbReference type="PANTHER" id="PTHR43031:SF1">
    <property type="entry name" value="PYRIDINE NUCLEOTIDE-DISULPHIDE OXIDOREDUCTASE"/>
    <property type="match status" value="1"/>
</dbReference>
<feature type="domain" description="Rhodanese" evidence="1">
    <location>
        <begin position="39"/>
        <end position="129"/>
    </location>
</feature>
<dbReference type="Proteomes" id="UP000817854">
    <property type="component" value="Unassembled WGS sequence"/>
</dbReference>
<dbReference type="SUPFAM" id="SSF52821">
    <property type="entry name" value="Rhodanese/Cell cycle control phosphatase"/>
    <property type="match status" value="1"/>
</dbReference>
<comment type="caution">
    <text evidence="2">The sequence shown here is derived from an EMBL/GenBank/DDBJ whole genome shotgun (WGS) entry which is preliminary data.</text>
</comment>
<dbReference type="InterPro" id="IPR001763">
    <property type="entry name" value="Rhodanese-like_dom"/>
</dbReference>
<dbReference type="Gene3D" id="3.40.250.10">
    <property type="entry name" value="Rhodanese-like domain"/>
    <property type="match status" value="1"/>
</dbReference>
<gene>
    <name evidence="2" type="ORF">FIA58_002885</name>
</gene>
<reference evidence="2 3" key="3">
    <citation type="submission" date="2020-02" db="EMBL/GenBank/DDBJ databases">
        <title>Flavobacterium profundi sp. nov., isolated from a deep-sea seamount.</title>
        <authorList>
            <person name="Zhang D.-C."/>
        </authorList>
    </citation>
    <scope>NUCLEOTIDE SEQUENCE [LARGE SCALE GENOMIC DNA]</scope>
    <source>
        <strain evidence="2 3">EC11</strain>
    </source>
</reference>
<name>A0ABX0IR56_9FLAO</name>
<organism evidence="2 3">
    <name type="scientific">Flavobacterium jejuense</name>
    <dbReference type="NCBI Taxonomy" id="1544455"/>
    <lineage>
        <taxon>Bacteria</taxon>
        <taxon>Pseudomonadati</taxon>
        <taxon>Bacteroidota</taxon>
        <taxon>Flavobacteriia</taxon>
        <taxon>Flavobacteriales</taxon>
        <taxon>Flavobacteriaceae</taxon>
        <taxon>Flavobacterium</taxon>
    </lineage>
</organism>
<dbReference type="InterPro" id="IPR050229">
    <property type="entry name" value="GlpE_sulfurtransferase"/>
</dbReference>
<protein>
    <submittedName>
        <fullName evidence="2">Rhodanese-like domain-containing protein</fullName>
    </submittedName>
</protein>
<accession>A0ABX0IR56</accession>
<dbReference type="CDD" id="cd00158">
    <property type="entry name" value="RHOD"/>
    <property type="match status" value="1"/>
</dbReference>
<dbReference type="EMBL" id="VEVQ02000002">
    <property type="protein sequence ID" value="NHN24611.1"/>
    <property type="molecule type" value="Genomic_DNA"/>
</dbReference>
<dbReference type="SMART" id="SM00450">
    <property type="entry name" value="RHOD"/>
    <property type="match status" value="1"/>
</dbReference>
<dbReference type="InterPro" id="IPR036873">
    <property type="entry name" value="Rhodanese-like_dom_sf"/>
</dbReference>
<sequence>MKVRIGIVFLVFFVSISCVKSQTEGVTLVDVPTFEQKMEEQEVQLIDVRTPDEFASGHLANAVNININDTDFKAKMEALDKTKPVLVYCKSGGRSGRACGQLKEMGFTSITDLDGGITDWKAKGKPVEN</sequence>
<proteinExistence type="predicted"/>
<reference evidence="3" key="1">
    <citation type="submission" date="2019-05" db="EMBL/GenBank/DDBJ databases">
        <title>Flavobacterium profundi sp. nov., isolated from a deep-sea seamount.</title>
        <authorList>
            <person name="Zhang D.-C."/>
        </authorList>
    </citation>
    <scope>NUCLEOTIDE SEQUENCE [LARGE SCALE GENOMIC DNA]</scope>
    <source>
        <strain evidence="3">EC11</strain>
    </source>
</reference>
<keyword evidence="3" id="KW-1185">Reference proteome</keyword>
<dbReference type="PROSITE" id="PS50206">
    <property type="entry name" value="RHODANESE_3"/>
    <property type="match status" value="1"/>
</dbReference>
<evidence type="ECO:0000313" key="2">
    <source>
        <dbReference type="EMBL" id="NHN24611.1"/>
    </source>
</evidence>